<keyword evidence="3" id="KW-1185">Reference proteome</keyword>
<feature type="region of interest" description="Disordered" evidence="1">
    <location>
        <begin position="41"/>
        <end position="112"/>
    </location>
</feature>
<evidence type="ECO:0000256" key="1">
    <source>
        <dbReference type="SAM" id="MobiDB-lite"/>
    </source>
</evidence>
<sequence>MEGHEPVIRPKSWRAKRGPVSPASCSRPLPARAVAFGLIHPGSAPPRVWERNKNTTRQSGLPSSLAMRVYAPAPVSRPDTKGFKDRPRTQPRSPPWSLRGTPRTDCDASVTSPLSWWSNQNAVYTAHRAAAD</sequence>
<dbReference type="EMBL" id="JAULSU010000006">
    <property type="protein sequence ID" value="KAK0614218.1"/>
    <property type="molecule type" value="Genomic_DNA"/>
</dbReference>
<dbReference type="Proteomes" id="UP001175000">
    <property type="component" value="Unassembled WGS sequence"/>
</dbReference>
<dbReference type="AlphaFoldDB" id="A0AA39WF34"/>
<evidence type="ECO:0000313" key="2">
    <source>
        <dbReference type="EMBL" id="KAK0614218.1"/>
    </source>
</evidence>
<reference evidence="2" key="1">
    <citation type="submission" date="2023-06" db="EMBL/GenBank/DDBJ databases">
        <title>Genome-scale phylogeny and comparative genomics of the fungal order Sordariales.</title>
        <authorList>
            <consortium name="Lawrence Berkeley National Laboratory"/>
            <person name="Hensen N."/>
            <person name="Bonometti L."/>
            <person name="Westerberg I."/>
            <person name="Brannstrom I.O."/>
            <person name="Guillou S."/>
            <person name="Cros-Aarteil S."/>
            <person name="Calhoun S."/>
            <person name="Haridas S."/>
            <person name="Kuo A."/>
            <person name="Mondo S."/>
            <person name="Pangilinan J."/>
            <person name="Riley R."/>
            <person name="Labutti K."/>
            <person name="Andreopoulos B."/>
            <person name="Lipzen A."/>
            <person name="Chen C."/>
            <person name="Yanf M."/>
            <person name="Daum C."/>
            <person name="Ng V."/>
            <person name="Clum A."/>
            <person name="Steindorff A."/>
            <person name="Ohm R."/>
            <person name="Martin F."/>
            <person name="Silar P."/>
            <person name="Natvig D."/>
            <person name="Lalanne C."/>
            <person name="Gautier V."/>
            <person name="Ament-Velasquez S.L."/>
            <person name="Kruys A."/>
            <person name="Hutchinson M.I."/>
            <person name="Powell A.J."/>
            <person name="Barry K."/>
            <person name="Miller A.N."/>
            <person name="Grigoriev I.V."/>
            <person name="Debuchy R."/>
            <person name="Gladieux P."/>
            <person name="Thoren M.H."/>
            <person name="Johannesson H."/>
        </authorList>
    </citation>
    <scope>NUCLEOTIDE SEQUENCE</scope>
    <source>
        <strain evidence="2">CBS 606.72</strain>
    </source>
</reference>
<gene>
    <name evidence="2" type="ORF">B0T14DRAFT_299977</name>
</gene>
<feature type="region of interest" description="Disordered" evidence="1">
    <location>
        <begin position="1"/>
        <end position="27"/>
    </location>
</feature>
<organism evidence="2 3">
    <name type="scientific">Immersiella caudata</name>
    <dbReference type="NCBI Taxonomy" id="314043"/>
    <lineage>
        <taxon>Eukaryota</taxon>
        <taxon>Fungi</taxon>
        <taxon>Dikarya</taxon>
        <taxon>Ascomycota</taxon>
        <taxon>Pezizomycotina</taxon>
        <taxon>Sordariomycetes</taxon>
        <taxon>Sordariomycetidae</taxon>
        <taxon>Sordariales</taxon>
        <taxon>Lasiosphaeriaceae</taxon>
        <taxon>Immersiella</taxon>
    </lineage>
</organism>
<protein>
    <submittedName>
        <fullName evidence="2">Uncharacterized protein</fullName>
    </submittedName>
</protein>
<name>A0AA39WF34_9PEZI</name>
<accession>A0AA39WF34</accession>
<proteinExistence type="predicted"/>
<comment type="caution">
    <text evidence="2">The sequence shown here is derived from an EMBL/GenBank/DDBJ whole genome shotgun (WGS) entry which is preliminary data.</text>
</comment>
<feature type="compositionally biased region" description="Basic and acidic residues" evidence="1">
    <location>
        <begin position="78"/>
        <end position="88"/>
    </location>
</feature>
<evidence type="ECO:0000313" key="3">
    <source>
        <dbReference type="Proteomes" id="UP001175000"/>
    </source>
</evidence>